<feature type="compositionally biased region" description="Basic and acidic residues" evidence="1">
    <location>
        <begin position="39"/>
        <end position="49"/>
    </location>
</feature>
<keyword evidence="3" id="KW-1185">Reference proteome</keyword>
<keyword evidence="2" id="KW-0645">Protease</keyword>
<feature type="compositionally biased region" description="Basic and acidic residues" evidence="1">
    <location>
        <begin position="62"/>
        <end position="73"/>
    </location>
</feature>
<dbReference type="SUPFAM" id="SSF53474">
    <property type="entry name" value="alpha/beta-Hydrolases"/>
    <property type="match status" value="1"/>
</dbReference>
<dbReference type="EMBL" id="FWWU01000009">
    <property type="protein sequence ID" value="SMB90532.1"/>
    <property type="molecule type" value="Genomic_DNA"/>
</dbReference>
<sequence length="547" mass="60852">MVTLRGPSGLSRQGQRFSLFVDNSAALRKCLAGSACHDRTQMPEHDEKSVGPNVDLQVRLPGNDRREDDRPRDAVAVTHHRIKVKGQELAYTVTAGTLVLSEEAQAKEGQSEGLKPRAQVFFVAYALNGVEDSHARPVTFSFNGGPGSSSVWLHLGLLGPRRAVMGDAGALTGPPYDLTDNEFTLLTHSDLVFIDPVSTGYSRTVEGEKPGDFHGFGKDIESVGDFIRLWTSRAGRWLSPKFLIGESYGTTRAAGLSGFLQERHGMFLNGIMLVSSILDFSTVDFTPGHDLPYIVHLPTAAATAWYHGKRGKERTLPEVLQEAEAFADGDYARALHLGARLPEEERQGVAERYAAMTGLDVRFVLRNDLRVTLARFCKELLRDEGRMVGRLDSRFTGIDRDSGGEHPEYDPSMSAIRGPYTAAMNHYVRAELGFASDLPYEILTSRVRPWSYKEFENKHVRVSGTLRKAMHENPHLKIFVASGYYDFATPYHATRHTLDHLQLDPSLRGNLREGFYEAGHMMYVDRPSLEAQAADLREFVTWAAGRE</sequence>
<keyword evidence="2" id="KW-0121">Carboxypeptidase</keyword>
<feature type="region of interest" description="Disordered" evidence="1">
    <location>
        <begin position="39"/>
        <end position="73"/>
    </location>
</feature>
<dbReference type="GO" id="GO:0004185">
    <property type="term" value="F:serine-type carboxypeptidase activity"/>
    <property type="evidence" value="ECO:0007669"/>
    <property type="project" value="InterPro"/>
</dbReference>
<accession>A0A1W1VAZ9</accession>
<dbReference type="InterPro" id="IPR029058">
    <property type="entry name" value="AB_hydrolase_fold"/>
</dbReference>
<name>A0A1W1VAZ9_9DEIO</name>
<reference evidence="2 3" key="1">
    <citation type="submission" date="2017-04" db="EMBL/GenBank/DDBJ databases">
        <authorList>
            <person name="Afonso C.L."/>
            <person name="Miller P.J."/>
            <person name="Scott M.A."/>
            <person name="Spackman E."/>
            <person name="Goraichik I."/>
            <person name="Dimitrov K.M."/>
            <person name="Suarez D.L."/>
            <person name="Swayne D.E."/>
        </authorList>
    </citation>
    <scope>NUCLEOTIDE SEQUENCE [LARGE SCALE GENOMIC DNA]</scope>
    <source>
        <strain evidence="2 3">KR-140</strain>
    </source>
</reference>
<evidence type="ECO:0000256" key="1">
    <source>
        <dbReference type="SAM" id="MobiDB-lite"/>
    </source>
</evidence>
<dbReference type="STRING" id="695939.SAMN00790413_00808"/>
<organism evidence="2 3">
    <name type="scientific">Deinococcus hopiensis KR-140</name>
    <dbReference type="NCBI Taxonomy" id="695939"/>
    <lineage>
        <taxon>Bacteria</taxon>
        <taxon>Thermotogati</taxon>
        <taxon>Deinococcota</taxon>
        <taxon>Deinococci</taxon>
        <taxon>Deinococcales</taxon>
        <taxon>Deinococcaceae</taxon>
        <taxon>Deinococcus</taxon>
    </lineage>
</organism>
<dbReference type="Gene3D" id="3.40.50.1820">
    <property type="entry name" value="alpha/beta hydrolase"/>
    <property type="match status" value="1"/>
</dbReference>
<dbReference type="Proteomes" id="UP000192582">
    <property type="component" value="Unassembled WGS sequence"/>
</dbReference>
<dbReference type="Pfam" id="PF00450">
    <property type="entry name" value="Peptidase_S10"/>
    <property type="match status" value="1"/>
</dbReference>
<proteinExistence type="predicted"/>
<dbReference type="GO" id="GO:0006508">
    <property type="term" value="P:proteolysis"/>
    <property type="evidence" value="ECO:0007669"/>
    <property type="project" value="InterPro"/>
</dbReference>
<evidence type="ECO:0000313" key="3">
    <source>
        <dbReference type="Proteomes" id="UP000192582"/>
    </source>
</evidence>
<keyword evidence="2" id="KW-0378">Hydrolase</keyword>
<protein>
    <submittedName>
        <fullName evidence="2">Carboxypeptidase C (Cathepsin A)</fullName>
    </submittedName>
</protein>
<dbReference type="InterPro" id="IPR001563">
    <property type="entry name" value="Peptidase_S10"/>
</dbReference>
<evidence type="ECO:0000313" key="2">
    <source>
        <dbReference type="EMBL" id="SMB90532.1"/>
    </source>
</evidence>
<gene>
    <name evidence="2" type="ORF">SAMN00790413_00808</name>
</gene>
<dbReference type="AlphaFoldDB" id="A0A1W1VAZ9"/>